<accession>A0AAV4UED2</accession>
<proteinExistence type="predicted"/>
<name>A0AAV4UED2_CAEEX</name>
<evidence type="ECO:0000313" key="2">
    <source>
        <dbReference type="Proteomes" id="UP001054945"/>
    </source>
</evidence>
<keyword evidence="2" id="KW-1185">Reference proteome</keyword>
<sequence length="92" mass="10575">MLIIIRLMSHLQIVEDLSPDDSGAKRILTIDRTLQIIEIIPWVITERASVQARVKMERDDDGFSYGIQKELKQIATSLEPFLVCQILRVLNL</sequence>
<dbReference type="AlphaFoldDB" id="A0AAV4UED2"/>
<protein>
    <submittedName>
        <fullName evidence="1">Uncharacterized protein</fullName>
    </submittedName>
</protein>
<organism evidence="1 2">
    <name type="scientific">Caerostris extrusa</name>
    <name type="common">Bark spider</name>
    <name type="synonym">Caerostris bankana</name>
    <dbReference type="NCBI Taxonomy" id="172846"/>
    <lineage>
        <taxon>Eukaryota</taxon>
        <taxon>Metazoa</taxon>
        <taxon>Ecdysozoa</taxon>
        <taxon>Arthropoda</taxon>
        <taxon>Chelicerata</taxon>
        <taxon>Arachnida</taxon>
        <taxon>Araneae</taxon>
        <taxon>Araneomorphae</taxon>
        <taxon>Entelegynae</taxon>
        <taxon>Araneoidea</taxon>
        <taxon>Araneidae</taxon>
        <taxon>Caerostris</taxon>
    </lineage>
</organism>
<dbReference type="EMBL" id="BPLR01012734">
    <property type="protein sequence ID" value="GIY56138.1"/>
    <property type="molecule type" value="Genomic_DNA"/>
</dbReference>
<reference evidence="1 2" key="1">
    <citation type="submission" date="2021-06" db="EMBL/GenBank/DDBJ databases">
        <title>Caerostris extrusa draft genome.</title>
        <authorList>
            <person name="Kono N."/>
            <person name="Arakawa K."/>
        </authorList>
    </citation>
    <scope>NUCLEOTIDE SEQUENCE [LARGE SCALE GENOMIC DNA]</scope>
</reference>
<comment type="caution">
    <text evidence="1">The sequence shown here is derived from an EMBL/GenBank/DDBJ whole genome shotgun (WGS) entry which is preliminary data.</text>
</comment>
<evidence type="ECO:0000313" key="1">
    <source>
        <dbReference type="EMBL" id="GIY56138.1"/>
    </source>
</evidence>
<gene>
    <name evidence="1" type="ORF">CEXT_135311</name>
</gene>
<dbReference type="Proteomes" id="UP001054945">
    <property type="component" value="Unassembled WGS sequence"/>
</dbReference>